<dbReference type="EMBL" id="QJKJ01004179">
    <property type="protein sequence ID" value="RDX95242.1"/>
    <property type="molecule type" value="Genomic_DNA"/>
</dbReference>
<reference evidence="3" key="1">
    <citation type="submission" date="2018-05" db="EMBL/GenBank/DDBJ databases">
        <title>Draft genome of Mucuna pruriens seed.</title>
        <authorList>
            <person name="Nnadi N.E."/>
            <person name="Vos R."/>
            <person name="Hasami M.H."/>
            <person name="Devisetty U.K."/>
            <person name="Aguiy J.C."/>
        </authorList>
    </citation>
    <scope>NUCLEOTIDE SEQUENCE [LARGE SCALE GENOMIC DNA]</scope>
    <source>
        <strain evidence="3">JCA_2017</strain>
    </source>
</reference>
<keyword evidence="4" id="KW-1185">Reference proteome</keyword>
<evidence type="ECO:0000313" key="4">
    <source>
        <dbReference type="Proteomes" id="UP000257109"/>
    </source>
</evidence>
<dbReference type="Proteomes" id="UP000257109">
    <property type="component" value="Unassembled WGS sequence"/>
</dbReference>
<proteinExistence type="predicted"/>
<sequence length="208" mass="24336">MKNKRKQIHAMDSSHSDSPNNQSTLFQCLDMHPLLNLNLTEMVMRLILLDNAQQWTLESYQEKPEFVPILRKILTKHRDVFKNCTASTNDIPFNMICDIILDLQDNNLDKIIKDELHNMIALASEIKNNKVNIEWLHLRLEEICEARKILKQNVKRELEECEAEKKAVEAKMQLICDKECLQGDTEITETITHAKSKARRFFNFSLVD</sequence>
<feature type="coiled-coil region" evidence="1">
    <location>
        <begin position="140"/>
        <end position="178"/>
    </location>
</feature>
<protein>
    <recommendedName>
        <fullName evidence="5">MATH domain and coiled-coil domain-containing protein</fullName>
    </recommendedName>
</protein>
<dbReference type="PANTHER" id="PTHR35358">
    <property type="entry name" value="OS06G0711100 PROTEIN"/>
    <property type="match status" value="1"/>
</dbReference>
<evidence type="ECO:0000313" key="3">
    <source>
        <dbReference type="EMBL" id="RDX95242.1"/>
    </source>
</evidence>
<dbReference type="AlphaFoldDB" id="A0A371GXF1"/>
<dbReference type="Pfam" id="PF05278">
    <property type="entry name" value="PEARLI-4"/>
    <property type="match status" value="1"/>
</dbReference>
<name>A0A371GXF1_MUCPR</name>
<dbReference type="InterPro" id="IPR007942">
    <property type="entry name" value="PLipase-like"/>
</dbReference>
<dbReference type="PANTHER" id="PTHR35358:SF10">
    <property type="entry name" value="PLANT PHOSPHOLIPASE-LIKE PROTEIN"/>
    <property type="match status" value="1"/>
</dbReference>
<feature type="non-terminal residue" evidence="3">
    <location>
        <position position="208"/>
    </location>
</feature>
<accession>A0A371GXF1</accession>
<organism evidence="3 4">
    <name type="scientific">Mucuna pruriens</name>
    <name type="common">Velvet bean</name>
    <name type="synonym">Dolichos pruriens</name>
    <dbReference type="NCBI Taxonomy" id="157652"/>
    <lineage>
        <taxon>Eukaryota</taxon>
        <taxon>Viridiplantae</taxon>
        <taxon>Streptophyta</taxon>
        <taxon>Embryophyta</taxon>
        <taxon>Tracheophyta</taxon>
        <taxon>Spermatophyta</taxon>
        <taxon>Magnoliopsida</taxon>
        <taxon>eudicotyledons</taxon>
        <taxon>Gunneridae</taxon>
        <taxon>Pentapetalae</taxon>
        <taxon>rosids</taxon>
        <taxon>fabids</taxon>
        <taxon>Fabales</taxon>
        <taxon>Fabaceae</taxon>
        <taxon>Papilionoideae</taxon>
        <taxon>50 kb inversion clade</taxon>
        <taxon>NPAAA clade</taxon>
        <taxon>indigoferoid/millettioid clade</taxon>
        <taxon>Phaseoleae</taxon>
        <taxon>Mucuna</taxon>
    </lineage>
</organism>
<feature type="non-terminal residue" evidence="3">
    <location>
        <position position="1"/>
    </location>
</feature>
<evidence type="ECO:0008006" key="5">
    <source>
        <dbReference type="Google" id="ProtNLM"/>
    </source>
</evidence>
<dbReference type="OrthoDB" id="1096033at2759"/>
<evidence type="ECO:0000256" key="2">
    <source>
        <dbReference type="SAM" id="MobiDB-lite"/>
    </source>
</evidence>
<gene>
    <name evidence="3" type="ORF">CR513_22263</name>
</gene>
<evidence type="ECO:0000256" key="1">
    <source>
        <dbReference type="SAM" id="Coils"/>
    </source>
</evidence>
<keyword evidence="1" id="KW-0175">Coiled coil</keyword>
<dbReference type="STRING" id="157652.A0A371GXF1"/>
<comment type="caution">
    <text evidence="3">The sequence shown here is derived from an EMBL/GenBank/DDBJ whole genome shotgun (WGS) entry which is preliminary data.</text>
</comment>
<feature type="region of interest" description="Disordered" evidence="2">
    <location>
        <begin position="1"/>
        <end position="20"/>
    </location>
</feature>